<dbReference type="GO" id="GO:0052621">
    <property type="term" value="F:diguanylate cyclase activity"/>
    <property type="evidence" value="ECO:0007669"/>
    <property type="project" value="UniProtKB-EC"/>
</dbReference>
<accession>A0A6N6VL68</accession>
<comment type="catalytic activity">
    <reaction evidence="2">
        <text>2 GTP = 3',3'-c-di-GMP + 2 diphosphate</text>
        <dbReference type="Rhea" id="RHEA:24898"/>
        <dbReference type="ChEBI" id="CHEBI:33019"/>
        <dbReference type="ChEBI" id="CHEBI:37565"/>
        <dbReference type="ChEBI" id="CHEBI:58805"/>
        <dbReference type="EC" id="2.7.7.65"/>
    </reaction>
</comment>
<gene>
    <name evidence="5" type="ORF">F2P47_06925</name>
</gene>
<dbReference type="GO" id="GO:0043709">
    <property type="term" value="P:cell adhesion involved in single-species biofilm formation"/>
    <property type="evidence" value="ECO:0007669"/>
    <property type="project" value="TreeGrafter"/>
</dbReference>
<dbReference type="PROSITE" id="PS50887">
    <property type="entry name" value="GGDEF"/>
    <property type="match status" value="1"/>
</dbReference>
<keyword evidence="6" id="KW-1185">Reference proteome</keyword>
<sequence>MKIGDGRSLRSVAVSSAGGGRGEAAGRSAAGGGRAIADQVTFMGIPEAELTPRVRDALMSIMAEVESLRREMDEVRLRLRDAEDLADRDPLIPVLNRRAFLRELSRAIAHGRRYKESAGLAFFDIDDFKRVNDTYGHAAGDTALRHLVEVLSEHVRESDIVGRLGGDEFGVILAHTDEKTAQTKAEALAKFIADNPLILNGTKIPLSISVGAIAFTGDDEPQSALNRADQAMYRVKHQAD</sequence>
<evidence type="ECO:0000313" key="5">
    <source>
        <dbReference type="EMBL" id="KAB7740773.1"/>
    </source>
</evidence>
<dbReference type="Pfam" id="PF00990">
    <property type="entry name" value="GGDEF"/>
    <property type="match status" value="1"/>
</dbReference>
<dbReference type="CDD" id="cd01949">
    <property type="entry name" value="GGDEF"/>
    <property type="match status" value="1"/>
</dbReference>
<evidence type="ECO:0000256" key="3">
    <source>
        <dbReference type="SAM" id="Coils"/>
    </source>
</evidence>
<dbReference type="InterPro" id="IPR000160">
    <property type="entry name" value="GGDEF_dom"/>
</dbReference>
<name>A0A6N6VL68_9HYPH</name>
<reference evidence="5 6" key="1">
    <citation type="submission" date="2019-09" db="EMBL/GenBank/DDBJ databases">
        <title>Parvibaculum sedimenti sp. nov., isolated from sediment.</title>
        <authorList>
            <person name="Wang Y."/>
        </authorList>
    </citation>
    <scope>NUCLEOTIDE SEQUENCE [LARGE SCALE GENOMIC DNA]</scope>
    <source>
        <strain evidence="5 6">HXT-9</strain>
    </source>
</reference>
<dbReference type="PANTHER" id="PTHR45138:SF9">
    <property type="entry name" value="DIGUANYLATE CYCLASE DGCM-RELATED"/>
    <property type="match status" value="1"/>
</dbReference>
<dbReference type="EC" id="2.7.7.65" evidence="1"/>
<evidence type="ECO:0000256" key="1">
    <source>
        <dbReference type="ARBA" id="ARBA00012528"/>
    </source>
</evidence>
<proteinExistence type="predicted"/>
<dbReference type="EMBL" id="WESC01000005">
    <property type="protein sequence ID" value="KAB7740773.1"/>
    <property type="molecule type" value="Genomic_DNA"/>
</dbReference>
<dbReference type="InterPro" id="IPR029787">
    <property type="entry name" value="Nucleotide_cyclase"/>
</dbReference>
<comment type="caution">
    <text evidence="5">The sequence shown here is derived from an EMBL/GenBank/DDBJ whole genome shotgun (WGS) entry which is preliminary data.</text>
</comment>
<feature type="domain" description="GGDEF" evidence="4">
    <location>
        <begin position="116"/>
        <end position="240"/>
    </location>
</feature>
<dbReference type="SMART" id="SM00267">
    <property type="entry name" value="GGDEF"/>
    <property type="match status" value="1"/>
</dbReference>
<dbReference type="Proteomes" id="UP000468901">
    <property type="component" value="Unassembled WGS sequence"/>
</dbReference>
<evidence type="ECO:0000256" key="2">
    <source>
        <dbReference type="ARBA" id="ARBA00034247"/>
    </source>
</evidence>
<feature type="coiled-coil region" evidence="3">
    <location>
        <begin position="58"/>
        <end position="85"/>
    </location>
</feature>
<dbReference type="SUPFAM" id="SSF55073">
    <property type="entry name" value="Nucleotide cyclase"/>
    <property type="match status" value="1"/>
</dbReference>
<protein>
    <recommendedName>
        <fullName evidence="1">diguanylate cyclase</fullName>
        <ecNumber evidence="1">2.7.7.65</ecNumber>
    </recommendedName>
</protein>
<evidence type="ECO:0000259" key="4">
    <source>
        <dbReference type="PROSITE" id="PS50887"/>
    </source>
</evidence>
<dbReference type="Gene3D" id="3.30.70.270">
    <property type="match status" value="1"/>
</dbReference>
<dbReference type="InterPro" id="IPR043128">
    <property type="entry name" value="Rev_trsase/Diguanyl_cyclase"/>
</dbReference>
<dbReference type="PANTHER" id="PTHR45138">
    <property type="entry name" value="REGULATORY COMPONENTS OF SENSORY TRANSDUCTION SYSTEM"/>
    <property type="match status" value="1"/>
</dbReference>
<dbReference type="InterPro" id="IPR050469">
    <property type="entry name" value="Diguanylate_Cyclase"/>
</dbReference>
<dbReference type="GO" id="GO:1902201">
    <property type="term" value="P:negative regulation of bacterial-type flagellum-dependent cell motility"/>
    <property type="evidence" value="ECO:0007669"/>
    <property type="project" value="TreeGrafter"/>
</dbReference>
<evidence type="ECO:0000313" key="6">
    <source>
        <dbReference type="Proteomes" id="UP000468901"/>
    </source>
</evidence>
<organism evidence="5 6">
    <name type="scientific">Parvibaculum sedimenti</name>
    <dbReference type="NCBI Taxonomy" id="2608632"/>
    <lineage>
        <taxon>Bacteria</taxon>
        <taxon>Pseudomonadati</taxon>
        <taxon>Pseudomonadota</taxon>
        <taxon>Alphaproteobacteria</taxon>
        <taxon>Hyphomicrobiales</taxon>
        <taxon>Parvibaculaceae</taxon>
        <taxon>Parvibaculum</taxon>
    </lineage>
</organism>
<dbReference type="NCBIfam" id="TIGR00254">
    <property type="entry name" value="GGDEF"/>
    <property type="match status" value="1"/>
</dbReference>
<keyword evidence="3" id="KW-0175">Coiled coil</keyword>
<dbReference type="RefSeq" id="WP_152215615.1">
    <property type="nucleotide sequence ID" value="NZ_JBAQYD010000346.1"/>
</dbReference>
<dbReference type="GO" id="GO:0005886">
    <property type="term" value="C:plasma membrane"/>
    <property type="evidence" value="ECO:0007669"/>
    <property type="project" value="TreeGrafter"/>
</dbReference>
<dbReference type="FunFam" id="3.30.70.270:FF:000001">
    <property type="entry name" value="Diguanylate cyclase domain protein"/>
    <property type="match status" value="1"/>
</dbReference>
<dbReference type="AlphaFoldDB" id="A0A6N6VL68"/>